<name>A0ABS7MLX2_9ACTN</name>
<reference evidence="1 2" key="1">
    <citation type="submission" date="2021-08" db="EMBL/GenBank/DDBJ databases">
        <title>Collinsella faecalis sp. nov. isolated from swine faeces.</title>
        <authorList>
            <person name="Oh B.S."/>
            <person name="Lee J.H."/>
        </authorList>
    </citation>
    <scope>NUCLEOTIDE SEQUENCE [LARGE SCALE GENOMIC DNA]</scope>
    <source>
        <strain evidence="1 2">AGMB00827</strain>
    </source>
</reference>
<organism evidence="1 2">
    <name type="scientific">Collinsella ureilytica</name>
    <dbReference type="NCBI Taxonomy" id="2869515"/>
    <lineage>
        <taxon>Bacteria</taxon>
        <taxon>Bacillati</taxon>
        <taxon>Actinomycetota</taxon>
        <taxon>Coriobacteriia</taxon>
        <taxon>Coriobacteriales</taxon>
        <taxon>Coriobacteriaceae</taxon>
        <taxon>Collinsella</taxon>
    </lineage>
</organism>
<evidence type="ECO:0000313" key="1">
    <source>
        <dbReference type="EMBL" id="MBY4798277.1"/>
    </source>
</evidence>
<keyword evidence="2" id="KW-1185">Reference proteome</keyword>
<proteinExistence type="predicted"/>
<dbReference type="RefSeq" id="WP_222200000.1">
    <property type="nucleotide sequence ID" value="NZ_JAIMFO010000009.1"/>
</dbReference>
<gene>
    <name evidence="1" type="ORF">K6V98_07955</name>
</gene>
<sequence length="184" mass="20602">MLTLNCNEDGSGGVELGKREETFYFNPAPYNRYGWLAINKTSSVNCVHGKDTCNSSSIYSYQDGHYYNLTEDLTDPGMGARIRIGNQNNGSSPTNKYQGGDAGEIFEIHSELKSDLITYTTFRIDDEIDNVYTDKLSKEELARKTAAVKRVINEGNTRLFGVRADKSEKLIKEHVQMGETIPIV</sequence>
<accession>A0ABS7MLX2</accession>
<protein>
    <submittedName>
        <fullName evidence="1">Uncharacterized protein</fullName>
    </submittedName>
</protein>
<comment type="caution">
    <text evidence="1">The sequence shown here is derived from an EMBL/GenBank/DDBJ whole genome shotgun (WGS) entry which is preliminary data.</text>
</comment>
<dbReference type="Proteomes" id="UP000700908">
    <property type="component" value="Unassembled WGS sequence"/>
</dbReference>
<evidence type="ECO:0000313" key="2">
    <source>
        <dbReference type="Proteomes" id="UP000700908"/>
    </source>
</evidence>
<dbReference type="EMBL" id="JAIMFO010000009">
    <property type="protein sequence ID" value="MBY4798277.1"/>
    <property type="molecule type" value="Genomic_DNA"/>
</dbReference>